<dbReference type="EMBL" id="KZ678131">
    <property type="protein sequence ID" value="PSN70807.1"/>
    <property type="molecule type" value="Genomic_DNA"/>
</dbReference>
<dbReference type="OrthoDB" id="3830014at2759"/>
<keyword evidence="3" id="KW-1185">Reference proteome</keyword>
<name>A0A2T2NZG9_CORCC</name>
<evidence type="ECO:0000313" key="3">
    <source>
        <dbReference type="Proteomes" id="UP000240883"/>
    </source>
</evidence>
<dbReference type="Proteomes" id="UP000240883">
    <property type="component" value="Unassembled WGS sequence"/>
</dbReference>
<dbReference type="SMART" id="SM00886">
    <property type="entry name" value="Dabb"/>
    <property type="match status" value="1"/>
</dbReference>
<dbReference type="InterPro" id="IPR011008">
    <property type="entry name" value="Dimeric_a/b-barrel"/>
</dbReference>
<protein>
    <recommendedName>
        <fullName evidence="1">Stress-response A/B barrel domain-containing protein</fullName>
    </recommendedName>
</protein>
<organism evidence="2 3">
    <name type="scientific">Corynespora cassiicola Philippines</name>
    <dbReference type="NCBI Taxonomy" id="1448308"/>
    <lineage>
        <taxon>Eukaryota</taxon>
        <taxon>Fungi</taxon>
        <taxon>Dikarya</taxon>
        <taxon>Ascomycota</taxon>
        <taxon>Pezizomycotina</taxon>
        <taxon>Dothideomycetes</taxon>
        <taxon>Pleosporomycetidae</taxon>
        <taxon>Pleosporales</taxon>
        <taxon>Corynesporascaceae</taxon>
        <taxon>Corynespora</taxon>
    </lineage>
</organism>
<dbReference type="SUPFAM" id="SSF54909">
    <property type="entry name" value="Dimeric alpha+beta barrel"/>
    <property type="match status" value="1"/>
</dbReference>
<dbReference type="Pfam" id="PF07876">
    <property type="entry name" value="Dabb"/>
    <property type="match status" value="1"/>
</dbReference>
<evidence type="ECO:0000259" key="1">
    <source>
        <dbReference type="PROSITE" id="PS51502"/>
    </source>
</evidence>
<accession>A0A2T2NZG9</accession>
<reference evidence="2 3" key="1">
    <citation type="journal article" date="2018" name="Front. Microbiol.">
        <title>Genome-Wide Analysis of Corynespora cassiicola Leaf Fall Disease Putative Effectors.</title>
        <authorList>
            <person name="Lopez D."/>
            <person name="Ribeiro S."/>
            <person name="Label P."/>
            <person name="Fumanal B."/>
            <person name="Venisse J.S."/>
            <person name="Kohler A."/>
            <person name="de Oliveira R.R."/>
            <person name="Labutti K."/>
            <person name="Lipzen A."/>
            <person name="Lail K."/>
            <person name="Bauer D."/>
            <person name="Ohm R.A."/>
            <person name="Barry K.W."/>
            <person name="Spatafora J."/>
            <person name="Grigoriev I.V."/>
            <person name="Martin F.M."/>
            <person name="Pujade-Renaud V."/>
        </authorList>
    </citation>
    <scope>NUCLEOTIDE SEQUENCE [LARGE SCALE GENOMIC DNA]</scope>
    <source>
        <strain evidence="2 3">Philippines</strain>
    </source>
</reference>
<proteinExistence type="predicted"/>
<sequence>MSSEYVHRVTLFKIPDVENQEKLLAMYKTAQQKALKDGQPYIVAVDAGQTRDDARNKGFTVCAKTTFASMEDFEFYDKQCPAHSEIKKFASSVNEGSMMVYFTSVVP</sequence>
<gene>
    <name evidence="2" type="ORF">BS50DRAFT_570287</name>
</gene>
<dbReference type="InterPro" id="IPR013097">
    <property type="entry name" value="Dabb"/>
</dbReference>
<dbReference type="Gene3D" id="3.30.70.100">
    <property type="match status" value="1"/>
</dbReference>
<dbReference type="AlphaFoldDB" id="A0A2T2NZG9"/>
<evidence type="ECO:0000313" key="2">
    <source>
        <dbReference type="EMBL" id="PSN70807.1"/>
    </source>
</evidence>
<dbReference type="PROSITE" id="PS51502">
    <property type="entry name" value="S_R_A_B_BARREL"/>
    <property type="match status" value="1"/>
</dbReference>
<feature type="domain" description="Stress-response A/B barrel" evidence="1">
    <location>
        <begin position="6"/>
        <end position="102"/>
    </location>
</feature>